<reference evidence="2 3" key="1">
    <citation type="submission" date="2015-11" db="EMBL/GenBank/DDBJ databases">
        <title>Description and complete genome sequence of a novel strain predominating in hypersaline microbial mats and representing a new family of the Bacteriodetes phylum.</title>
        <authorList>
            <person name="Spring S."/>
            <person name="Bunk B."/>
            <person name="Sproer C."/>
            <person name="Klenk H.-P."/>
        </authorList>
    </citation>
    <scope>NUCLEOTIDE SEQUENCE [LARGE SCALE GENOMIC DNA]</scope>
    <source>
        <strain evidence="2 3">L21-Spi-D4</strain>
    </source>
</reference>
<dbReference type="Proteomes" id="UP000064893">
    <property type="component" value="Chromosome"/>
</dbReference>
<protein>
    <submittedName>
        <fullName evidence="2">Uncharacterized protein</fullName>
    </submittedName>
</protein>
<keyword evidence="3" id="KW-1185">Reference proteome</keyword>
<dbReference type="EMBL" id="CP013118">
    <property type="protein sequence ID" value="ALO16629.1"/>
    <property type="molecule type" value="Genomic_DNA"/>
</dbReference>
<feature type="chain" id="PRO_5006599587" evidence="1">
    <location>
        <begin position="19"/>
        <end position="284"/>
    </location>
</feature>
<dbReference type="RefSeq" id="WP_057953985.1">
    <property type="nucleotide sequence ID" value="NZ_CP013118.1"/>
</dbReference>
<dbReference type="AlphaFoldDB" id="A0A0S2I357"/>
<evidence type="ECO:0000256" key="1">
    <source>
        <dbReference type="SAM" id="SignalP"/>
    </source>
</evidence>
<dbReference type="STRING" id="1307839.L21SP5_03009"/>
<name>A0A0S2I357_9BACT</name>
<dbReference type="OrthoDB" id="1119072at2"/>
<feature type="signal peptide" evidence="1">
    <location>
        <begin position="1"/>
        <end position="18"/>
    </location>
</feature>
<proteinExistence type="predicted"/>
<evidence type="ECO:0000313" key="2">
    <source>
        <dbReference type="EMBL" id="ALO16629.1"/>
    </source>
</evidence>
<sequence length="284" mass="31771" precursor="true">MKKIFALSLLIIPYLLQAQSISLNLKAPEEVYSGSDFLVNVHITKGNLEGFGRLLIKIPGGFTPVEKKSAHGKFEFDGSQIKIIWLEMPKEQQFTVSFALKAAPNVEGYKVIRGEMSLATGDGSYRAEPRPHIITVKKTDNIATADSVVFEYSYIKELGVSAIRQKPYLNDSNQAVVNILVNKGDLTGFGKLEESIPPGYTAHSLVSNSAIFIYNKSNRKAKFLWMNMPRVDHFIVSYILSPNKGKLEDIPFIITGEFMYAEGSTTKTVEILERNIDLKKMLEE</sequence>
<organism evidence="2 3">
    <name type="scientific">Salinivirga cyanobacteriivorans</name>
    <dbReference type="NCBI Taxonomy" id="1307839"/>
    <lineage>
        <taxon>Bacteria</taxon>
        <taxon>Pseudomonadati</taxon>
        <taxon>Bacteroidota</taxon>
        <taxon>Bacteroidia</taxon>
        <taxon>Bacteroidales</taxon>
        <taxon>Salinivirgaceae</taxon>
        <taxon>Salinivirga</taxon>
    </lineage>
</organism>
<evidence type="ECO:0000313" key="3">
    <source>
        <dbReference type="Proteomes" id="UP000064893"/>
    </source>
</evidence>
<keyword evidence="1" id="KW-0732">Signal</keyword>
<dbReference type="KEGG" id="blq:L21SP5_03009"/>
<accession>A0A0S2I357</accession>
<gene>
    <name evidence="2" type="ORF">L21SP5_03009</name>
</gene>